<proteinExistence type="inferred from homology"/>
<evidence type="ECO:0000259" key="8">
    <source>
        <dbReference type="PROSITE" id="PS50067"/>
    </source>
</evidence>
<evidence type="ECO:0000256" key="5">
    <source>
        <dbReference type="ARBA" id="ARBA00023054"/>
    </source>
</evidence>
<name>A0A1R1YP84_9FUNG</name>
<dbReference type="InterPro" id="IPR001752">
    <property type="entry name" value="Kinesin_motor_dom"/>
</dbReference>
<evidence type="ECO:0000256" key="7">
    <source>
        <dbReference type="SAM" id="MobiDB-lite"/>
    </source>
</evidence>
<dbReference type="InterPro" id="IPR036961">
    <property type="entry name" value="Kinesin_motor_dom_sf"/>
</dbReference>
<dbReference type="GO" id="GO:0005875">
    <property type="term" value="C:microtubule associated complex"/>
    <property type="evidence" value="ECO:0007669"/>
    <property type="project" value="TreeGrafter"/>
</dbReference>
<feature type="compositionally biased region" description="Polar residues" evidence="7">
    <location>
        <begin position="169"/>
        <end position="178"/>
    </location>
</feature>
<dbReference type="OrthoDB" id="3176171at2759"/>
<feature type="region of interest" description="Disordered" evidence="7">
    <location>
        <begin position="642"/>
        <end position="666"/>
    </location>
</feature>
<gene>
    <name evidence="9" type="ORF">AYI69_g1808</name>
</gene>
<feature type="region of interest" description="Disordered" evidence="7">
    <location>
        <begin position="1810"/>
        <end position="1843"/>
    </location>
</feature>
<dbReference type="InterPro" id="IPR019821">
    <property type="entry name" value="Kinesin_motor_CS"/>
</dbReference>
<keyword evidence="5" id="KW-0175">Coiled coil</keyword>
<feature type="compositionally biased region" description="Polar residues" evidence="7">
    <location>
        <begin position="2114"/>
        <end position="2130"/>
    </location>
</feature>
<dbReference type="GO" id="GO:0007018">
    <property type="term" value="P:microtubule-based movement"/>
    <property type="evidence" value="ECO:0007669"/>
    <property type="project" value="InterPro"/>
</dbReference>
<feature type="compositionally biased region" description="Polar residues" evidence="7">
    <location>
        <begin position="1810"/>
        <end position="1841"/>
    </location>
</feature>
<evidence type="ECO:0000256" key="4">
    <source>
        <dbReference type="ARBA" id="ARBA00022840"/>
    </source>
</evidence>
<feature type="domain" description="Kinesin motor" evidence="8">
    <location>
        <begin position="5"/>
        <end position="374"/>
    </location>
</feature>
<feature type="compositionally biased region" description="Basic residues" evidence="7">
    <location>
        <begin position="530"/>
        <end position="539"/>
    </location>
</feature>
<evidence type="ECO:0000256" key="2">
    <source>
        <dbReference type="ARBA" id="ARBA00022490"/>
    </source>
</evidence>
<feature type="region of interest" description="Disordered" evidence="7">
    <location>
        <begin position="519"/>
        <end position="547"/>
    </location>
</feature>
<evidence type="ECO:0000256" key="6">
    <source>
        <dbReference type="PROSITE-ProRule" id="PRU00283"/>
    </source>
</evidence>
<evidence type="ECO:0000313" key="10">
    <source>
        <dbReference type="Proteomes" id="UP000187429"/>
    </source>
</evidence>
<comment type="subcellular location">
    <subcellularLocation>
        <location evidence="1">Cytoplasm</location>
    </subcellularLocation>
</comment>
<evidence type="ECO:0000256" key="1">
    <source>
        <dbReference type="ARBA" id="ARBA00004496"/>
    </source>
</evidence>
<dbReference type="Pfam" id="PF00225">
    <property type="entry name" value="Kinesin"/>
    <property type="match status" value="1"/>
</dbReference>
<feature type="region of interest" description="Disordered" evidence="7">
    <location>
        <begin position="2100"/>
        <end position="2151"/>
    </location>
</feature>
<dbReference type="PRINTS" id="PR00380">
    <property type="entry name" value="KINESINHEAVY"/>
</dbReference>
<keyword evidence="10" id="KW-1185">Reference proteome</keyword>
<dbReference type="PANTHER" id="PTHR47969:SF15">
    <property type="entry name" value="CHROMOSOME-ASSOCIATED KINESIN KIF4A-RELATED"/>
    <property type="match status" value="1"/>
</dbReference>
<dbReference type="EMBL" id="LSSM01000503">
    <property type="protein sequence ID" value="OMJ28711.1"/>
    <property type="molecule type" value="Genomic_DNA"/>
</dbReference>
<feature type="region of interest" description="Disordered" evidence="7">
    <location>
        <begin position="438"/>
        <end position="472"/>
    </location>
</feature>
<dbReference type="GO" id="GO:0008017">
    <property type="term" value="F:microtubule binding"/>
    <property type="evidence" value="ECO:0007669"/>
    <property type="project" value="InterPro"/>
</dbReference>
<dbReference type="Gene3D" id="3.40.850.10">
    <property type="entry name" value="Kinesin motor domain"/>
    <property type="match status" value="1"/>
</dbReference>
<protein>
    <submittedName>
        <fullName evidence="9">Kinesin-like protein KIF21A</fullName>
    </submittedName>
</protein>
<reference evidence="10" key="1">
    <citation type="submission" date="2017-01" db="EMBL/GenBank/DDBJ databases">
        <authorList>
            <person name="Wang Y."/>
            <person name="White M."/>
            <person name="Kvist S."/>
            <person name="Moncalvo J.-M."/>
        </authorList>
    </citation>
    <scope>NUCLEOTIDE SEQUENCE [LARGE SCALE GENOMIC DNA]</scope>
    <source>
        <strain evidence="10">ID-206-W2</strain>
    </source>
</reference>
<dbReference type="SUPFAM" id="SSF52540">
    <property type="entry name" value="P-loop containing nucleoside triphosphate hydrolases"/>
    <property type="match status" value="1"/>
</dbReference>
<comment type="similarity">
    <text evidence="6">Belongs to the TRAFAC class myosin-kinesin ATPase superfamily. Kinesin family.</text>
</comment>
<sequence length="2177" mass="241036">MALSNVKVALRVKPLSTTEKERGEKSCIRIIPGTNQISIGSDRSFTFDYVFSDSNSQADIYSDCVKPLVFQFLNGYNSTIMAYGQTGSGKTYTMGTADSSNKDEIGAIPRAFTDIFEYLTNKQKEDNNFIYQIEASFVELYNDEIYDLLKPKGKENKISSKKPKGNLGSFKQKSGANNSSQSSIFKSSKTQPENFIWSSIEKVVSKDSAELFEFLSIGNGNRTVGSTDMNLRSSRSHAIFTVTLTQQSINHLAANDSAVLATNYSSNKITSKIHFVDLAGSERIKQTNSLGSRMREGISINSGLLALGNVISALGDALKKQLHIPYRNSKLTRLLEDSLGGNSITLMLACVTETNKNFNESLSTLRYANRSRNIKNKVVISVESNPTSEIVALKSQIKDLQTKLKEQSTSLNKYSLTEPTITPKSVDSNFKKPLSIETSNTQKSSQNNLPPAPKSPTNFSQTNDQTSNSVSNILTDAGSTKLDFEVVALKKKIAFQSNELKRLDYLLKIKESFKNISQSAEKESIPLNRNNHKSHKNSKSKHDSHSLNLESAVSYPNILKFDIASYSNESVENVNASKKSFSIFSKSNKDIKRSPEAGRKSISSFFSSIGFALSNRKKTKSSSFILNKNSDMKDLRSNSILSRPIETEKSDQPLTSADPPTLPDKAKKLNNNDWEFVLDVVSKQREDCIIYTDDLLEKFKSQSKQLSELEATLNSKIDNAIGNFPSRKSLIKDVPNSYVSGSTVGSALQADSLEPPDVVNESNAMIFKALIYSNINQCVDASKLLNSLDSLMKRQNDLVESQNSLFTFLSELEDSERKMYESKGSNNLQEIEKIEVKIYSVQNKVVLIDSELSYLDLRIKDIELQLAELTGSSKSSYLKSLSPDGSGTKLTNIDSADKINFEDFDKLVSQLRRCDLNYLTYLLTQAIVDHRIAESGIVQDREKLREKVFSLQCELKVMRKVAINVASIYEKELFDTESVFESTYNFTGRESFVPINNFDSYKFSGATSVNLINNSANRNSGSINGSTRGPLHYSSYSDLTSASKINMNHNSIFKVSSFSGSTHSQNELGMLKEPKFDIPNSTNNNSIKPMNSSTKNILANGLDLADGNLFYKISNSNNPSINEENKTAYKPSKLSNLSSNFKNTAITSKSNELSLVKNSSLIITKTPTIPDLSLNKSSSIKSPTPLLINSKPSNVKRQSSVISIKDVMKVSDISSPVYSLPSSQSNTNSLISSSNLKPFSDGADPNIFGTISSKISLKESNRGSYKTKIERFFGESVPARNGYKKNLESRPIPRSLRSSKSSSIEYPSDLASYQKAGNSPDTKNPEIPRNYSTLHTRSMLDIKKNRPNDLSQSNKTLFRSSNAGKPSINRYNSIIGAPSNIVNSSTQQSVHASSLTGRKYTIDGDFSFLQSNRASNISEYASNSSSTSISQSEIISRVAQRGVFLSAISNVSQAAPDKPSIHGSSSRWSLNSYNSIISKKSSINKSTIETSKNGGLDIARLSLMNRIVNKKASSDSINVDQSHIDSLRSKNRKPSTFSADDDFELKNRLSTSSFNSQTFSYTPNSFLRPPLKPTSFVRSVSSFDKSTRAGLNNSLLKQPSLLSRDVNRTLSKNTRQLSKFSSIENISNPNRISSLYNQKNIDGKMRTSIQETFFRDLNSSNAMYNLTKNSVSNMSLAQKSMHDLKNDPTDQSLDSYYEKLKSYSKINRESRQLLAKVYQKLGKRKSQDAGNSMLMLEALETESHLSQNNKKNPVSDKEGYDSGVELGLDILQDKRIPIVPQSSNNSADFDENSKTFELVHTNTTVNLDVTNITSSGNKSSTESAKQESVGTRVNSSNSTKKASFESIENILESDSNSYDIIKSPTLYNSLTNNNTSLLAKEKSRSNSNNLTLYTSDNSIYVNGSPKKLSSINTLTLHEFKDNNEKSDASGSTTEVSPEKALSLRTPNEDLDSSLNKAPESFKSRAIQSLVEQEKRTQNFSNESIASVEGESVKIMNFFPYPPPNEVLVCDIENDGLVVNKRKTINFSRNPSFSSPTNVYNKAANYEKHESSDILTARKDENSNKNCVSNDNYQIAASPASDEHLESLVTLKNSAKIETENNNVESSNTIDPAINNANYDTESLSGMSEFSINDDDDDDDDNDDKFSSNMDKNGITRYRSCMESNDYIKGSGLMSKIL</sequence>
<dbReference type="Proteomes" id="UP000187429">
    <property type="component" value="Unassembled WGS sequence"/>
</dbReference>
<feature type="region of interest" description="Disordered" evidence="7">
    <location>
        <begin position="157"/>
        <end position="186"/>
    </location>
</feature>
<dbReference type="GO" id="GO:0005737">
    <property type="term" value="C:cytoplasm"/>
    <property type="evidence" value="ECO:0007669"/>
    <property type="project" value="UniProtKB-SubCell"/>
</dbReference>
<comment type="caution">
    <text evidence="9">The sequence shown here is derived from an EMBL/GenBank/DDBJ whole genome shotgun (WGS) entry which is preliminary data.</text>
</comment>
<dbReference type="SMART" id="SM00129">
    <property type="entry name" value="KISc"/>
    <property type="match status" value="1"/>
</dbReference>
<keyword evidence="4 6" id="KW-0067">ATP-binding</keyword>
<evidence type="ECO:0000313" key="9">
    <source>
        <dbReference type="EMBL" id="OMJ28711.1"/>
    </source>
</evidence>
<dbReference type="PANTHER" id="PTHR47969">
    <property type="entry name" value="CHROMOSOME-ASSOCIATED KINESIN KIF4A-RELATED"/>
    <property type="match status" value="1"/>
</dbReference>
<dbReference type="PROSITE" id="PS00411">
    <property type="entry name" value="KINESIN_MOTOR_1"/>
    <property type="match status" value="1"/>
</dbReference>
<dbReference type="GO" id="GO:0005524">
    <property type="term" value="F:ATP binding"/>
    <property type="evidence" value="ECO:0007669"/>
    <property type="project" value="UniProtKB-UniRule"/>
</dbReference>
<organism evidence="9 10">
    <name type="scientific">Smittium culicis</name>
    <dbReference type="NCBI Taxonomy" id="133412"/>
    <lineage>
        <taxon>Eukaryota</taxon>
        <taxon>Fungi</taxon>
        <taxon>Fungi incertae sedis</taxon>
        <taxon>Zoopagomycota</taxon>
        <taxon>Kickxellomycotina</taxon>
        <taxon>Harpellomycetes</taxon>
        <taxon>Harpellales</taxon>
        <taxon>Legeriomycetaceae</taxon>
        <taxon>Smittium</taxon>
    </lineage>
</organism>
<feature type="region of interest" description="Disordered" evidence="7">
    <location>
        <begin position="1282"/>
        <end position="1305"/>
    </location>
</feature>
<feature type="region of interest" description="Disordered" evidence="7">
    <location>
        <begin position="1922"/>
        <end position="1956"/>
    </location>
</feature>
<feature type="binding site" evidence="6">
    <location>
        <begin position="84"/>
        <end position="91"/>
    </location>
    <ligand>
        <name>ATP</name>
        <dbReference type="ChEBI" id="CHEBI:30616"/>
    </ligand>
</feature>
<dbReference type="InterPro" id="IPR027417">
    <property type="entry name" value="P-loop_NTPase"/>
</dbReference>
<keyword evidence="2" id="KW-0963">Cytoplasm</keyword>
<feature type="compositionally biased region" description="Low complexity" evidence="7">
    <location>
        <begin position="1289"/>
        <end position="1305"/>
    </location>
</feature>
<keyword evidence="6" id="KW-0505">Motor protein</keyword>
<keyword evidence="3 6" id="KW-0547">Nucleotide-binding</keyword>
<dbReference type="PROSITE" id="PS50067">
    <property type="entry name" value="KINESIN_MOTOR_2"/>
    <property type="match status" value="1"/>
</dbReference>
<feature type="region of interest" description="Disordered" evidence="7">
    <location>
        <begin position="1311"/>
        <end position="1330"/>
    </location>
</feature>
<feature type="compositionally biased region" description="Acidic residues" evidence="7">
    <location>
        <begin position="2131"/>
        <end position="2142"/>
    </location>
</feature>
<dbReference type="InterPro" id="IPR027640">
    <property type="entry name" value="Kinesin-like_fam"/>
</dbReference>
<dbReference type="GO" id="GO:0051231">
    <property type="term" value="P:spindle elongation"/>
    <property type="evidence" value="ECO:0007669"/>
    <property type="project" value="TreeGrafter"/>
</dbReference>
<accession>A0A1R1YP84</accession>
<feature type="region of interest" description="Disordered" evidence="7">
    <location>
        <begin position="1519"/>
        <end position="1539"/>
    </location>
</feature>
<dbReference type="GO" id="GO:0003777">
    <property type="term" value="F:microtubule motor activity"/>
    <property type="evidence" value="ECO:0007669"/>
    <property type="project" value="InterPro"/>
</dbReference>
<evidence type="ECO:0000256" key="3">
    <source>
        <dbReference type="ARBA" id="ARBA00022741"/>
    </source>
</evidence>
<dbReference type="GO" id="GO:0007052">
    <property type="term" value="P:mitotic spindle organization"/>
    <property type="evidence" value="ECO:0007669"/>
    <property type="project" value="TreeGrafter"/>
</dbReference>